<feature type="region of interest" description="Disordered" evidence="1">
    <location>
        <begin position="188"/>
        <end position="236"/>
    </location>
</feature>
<organism evidence="2">
    <name type="scientific">Pectinophora gossypiella</name>
    <name type="common">Cotton pink bollworm</name>
    <name type="synonym">Depressaria gossypiella</name>
    <dbReference type="NCBI Taxonomy" id="13191"/>
    <lineage>
        <taxon>Eukaryota</taxon>
        <taxon>Metazoa</taxon>
        <taxon>Ecdysozoa</taxon>
        <taxon>Arthropoda</taxon>
        <taxon>Hexapoda</taxon>
        <taxon>Insecta</taxon>
        <taxon>Pterygota</taxon>
        <taxon>Neoptera</taxon>
        <taxon>Endopterygota</taxon>
        <taxon>Lepidoptera</taxon>
        <taxon>Glossata</taxon>
        <taxon>Ditrysia</taxon>
        <taxon>Gelechioidea</taxon>
        <taxon>Gelechiidae</taxon>
        <taxon>Apatetrinae</taxon>
        <taxon>Pectinophora</taxon>
    </lineage>
</organism>
<feature type="compositionally biased region" description="Basic and acidic residues" evidence="1">
    <location>
        <begin position="1"/>
        <end position="14"/>
    </location>
</feature>
<proteinExistence type="predicted"/>
<feature type="compositionally biased region" description="Polar residues" evidence="1">
    <location>
        <begin position="83"/>
        <end position="96"/>
    </location>
</feature>
<feature type="non-terminal residue" evidence="2">
    <location>
        <position position="1"/>
    </location>
</feature>
<evidence type="ECO:0000256" key="1">
    <source>
        <dbReference type="SAM" id="MobiDB-lite"/>
    </source>
</evidence>
<feature type="compositionally biased region" description="Low complexity" evidence="1">
    <location>
        <begin position="48"/>
        <end position="65"/>
    </location>
</feature>
<evidence type="ECO:0000313" key="2">
    <source>
        <dbReference type="EMBL" id="JAT84285.1"/>
    </source>
</evidence>
<dbReference type="EMBL" id="GDQN01006769">
    <property type="protein sequence ID" value="JAT84285.1"/>
    <property type="molecule type" value="Transcribed_RNA"/>
</dbReference>
<accession>A0A1E1WBG8</accession>
<sequence length="236" mass="27234">YDGIERDDNRPTTKEKRRKQTLGIPTLAPIFGFNYQTTTQKPIRKVNKNNSSRRNNSSNTRIESSGVRESNPTTKRNQKNDTKLTNTRISETSNNKRFQLSYDVDVSKDPLNNGYYEKPSNNYADDYLTTTTRSHNNKRYNSDNSYYNSYETTRPNNNYYTTNPFLNRPGVKPAVIEVGPAITNKPVTKRPSYFNKETERPSYSRPETERPAFKPQTNKPVTLRPYIVNPIPTDAG</sequence>
<feature type="compositionally biased region" description="Basic and acidic residues" evidence="1">
    <location>
        <begin position="196"/>
        <end position="212"/>
    </location>
</feature>
<dbReference type="AlphaFoldDB" id="A0A1E1WBG8"/>
<dbReference type="OrthoDB" id="7421764at2759"/>
<protein>
    <submittedName>
        <fullName evidence="2">Uncharacterized protein</fullName>
    </submittedName>
</protein>
<reference evidence="2" key="1">
    <citation type="submission" date="2015-09" db="EMBL/GenBank/DDBJ databases">
        <title>De novo assembly of Pectinophora gossypiella (Pink Bollworm) gut transcriptome.</title>
        <authorList>
            <person name="Tassone E.E."/>
        </authorList>
    </citation>
    <scope>NUCLEOTIDE SEQUENCE</scope>
</reference>
<feature type="region of interest" description="Disordered" evidence="1">
    <location>
        <begin position="38"/>
        <end position="96"/>
    </location>
</feature>
<gene>
    <name evidence="2" type="ORF">g.6203</name>
</gene>
<name>A0A1E1WBG8_PECGO</name>
<feature type="non-terminal residue" evidence="2">
    <location>
        <position position="236"/>
    </location>
</feature>
<feature type="region of interest" description="Disordered" evidence="1">
    <location>
        <begin position="1"/>
        <end position="23"/>
    </location>
</feature>